<accession>A0A0G0GX35</accession>
<dbReference type="Proteomes" id="UP000033876">
    <property type="component" value="Unassembled WGS sequence"/>
</dbReference>
<gene>
    <name evidence="1" type="ORF">US50_C0042G0006</name>
</gene>
<evidence type="ECO:0000313" key="2">
    <source>
        <dbReference type="Proteomes" id="UP000033876"/>
    </source>
</evidence>
<reference evidence="1 2" key="1">
    <citation type="journal article" date="2015" name="Nature">
        <title>rRNA introns, odd ribosomes, and small enigmatic genomes across a large radiation of phyla.</title>
        <authorList>
            <person name="Brown C.T."/>
            <person name="Hug L.A."/>
            <person name="Thomas B.C."/>
            <person name="Sharon I."/>
            <person name="Castelle C.J."/>
            <person name="Singh A."/>
            <person name="Wilkins M.J."/>
            <person name="Williams K.H."/>
            <person name="Banfield J.F."/>
        </authorList>
    </citation>
    <scope>NUCLEOTIDE SEQUENCE [LARGE SCALE GENOMIC DNA]</scope>
</reference>
<name>A0A0G0GX35_9BACT</name>
<organism evidence="1 2">
    <name type="scientific">Candidatus Nomurabacteria bacterium GW2011_GWB1_37_5</name>
    <dbReference type="NCBI Taxonomy" id="1618742"/>
    <lineage>
        <taxon>Bacteria</taxon>
        <taxon>Candidatus Nomuraibacteriota</taxon>
    </lineage>
</organism>
<dbReference type="EMBL" id="LBTF01000042">
    <property type="protein sequence ID" value="KKQ34617.1"/>
    <property type="molecule type" value="Genomic_DNA"/>
</dbReference>
<comment type="caution">
    <text evidence="1">The sequence shown here is derived from an EMBL/GenBank/DDBJ whole genome shotgun (WGS) entry which is preliminary data.</text>
</comment>
<proteinExistence type="predicted"/>
<dbReference type="AlphaFoldDB" id="A0A0G0GX35"/>
<evidence type="ECO:0000313" key="1">
    <source>
        <dbReference type="EMBL" id="KKQ34617.1"/>
    </source>
</evidence>
<sequence>MKTSDVAKYLNISIPSFEIESKRSFVARKILEIKTEIFSIANKYGIKSLKEFESLIKKGKIRETSESRDDFYRLDYLESRLGILNKILRTL</sequence>
<protein>
    <submittedName>
        <fullName evidence="1">Uncharacterized protein</fullName>
    </submittedName>
</protein>